<evidence type="ECO:0000313" key="2">
    <source>
        <dbReference type="Proteomes" id="UP000262583"/>
    </source>
</evidence>
<accession>A0A2Z4Y7I4</accession>
<proteinExistence type="predicted"/>
<name>A0A2Z4Y7I4_SUMC1</name>
<protein>
    <submittedName>
        <fullName evidence="1">Uncharacterized protein</fullName>
    </submittedName>
</protein>
<dbReference type="AlphaFoldDB" id="A0A2Z4Y7I4"/>
<sequence>MFLRAAVVIPEVWGSRLALHAVNFGPFCRVVKDTPSFAEYARAELPSAQ</sequence>
<dbReference type="KEGG" id="schv:BRCON_2031"/>
<reference evidence="1 2" key="1">
    <citation type="submission" date="2018-05" db="EMBL/GenBank/DDBJ databases">
        <title>A metagenomic window into the 2 km-deep terrestrial subsurface aquifer revealed taxonomically and functionally diverse microbial community comprising novel uncultured bacterial lineages.</title>
        <authorList>
            <person name="Kadnikov V.V."/>
            <person name="Mardanov A.V."/>
            <person name="Beletsky A.V."/>
            <person name="Banks D."/>
            <person name="Pimenov N.V."/>
            <person name="Frank Y.A."/>
            <person name="Karnachuk O.V."/>
            <person name="Ravin N.V."/>
        </authorList>
    </citation>
    <scope>NUCLEOTIDE SEQUENCE [LARGE SCALE GENOMIC DNA]</scope>
    <source>
        <strain evidence="1">BY</strain>
    </source>
</reference>
<dbReference type="Proteomes" id="UP000262583">
    <property type="component" value="Chromosome"/>
</dbReference>
<gene>
    <name evidence="1" type="ORF">BRCON_2031</name>
</gene>
<dbReference type="EMBL" id="CP030759">
    <property type="protein sequence ID" value="AXA36808.1"/>
    <property type="molecule type" value="Genomic_DNA"/>
</dbReference>
<evidence type="ECO:0000313" key="1">
    <source>
        <dbReference type="EMBL" id="AXA36808.1"/>
    </source>
</evidence>
<organism evidence="1 2">
    <name type="scientific">Sumerlaea chitinivorans</name>
    <dbReference type="NCBI Taxonomy" id="2250252"/>
    <lineage>
        <taxon>Bacteria</taxon>
        <taxon>Candidatus Sumerlaeota</taxon>
        <taxon>Candidatus Sumerlaeia</taxon>
        <taxon>Candidatus Sumerlaeales</taxon>
        <taxon>Candidatus Sumerlaeaceae</taxon>
        <taxon>Candidatus Sumerlaea</taxon>
    </lineage>
</organism>